<sequence>MKHIVLFATFLILAGTACKKSKKDVTSDFLRGKWEDGLMSLAPQAAYTFSSGSSYTWFPGGTATTETGTYQLKTTTTQNVFELRLTKTGTTTPDVGTLEKISNTLIKVTVNNKTRTLMRLQ</sequence>
<gene>
    <name evidence="1" type="ORF">SAMN04488055_3750</name>
</gene>
<accession>A0A1N6J931</accession>
<evidence type="ECO:0008006" key="3">
    <source>
        <dbReference type="Google" id="ProtNLM"/>
    </source>
</evidence>
<evidence type="ECO:0000313" key="2">
    <source>
        <dbReference type="Proteomes" id="UP000185003"/>
    </source>
</evidence>
<organism evidence="1 2">
    <name type="scientific">Chitinophaga niabensis</name>
    <dbReference type="NCBI Taxonomy" id="536979"/>
    <lineage>
        <taxon>Bacteria</taxon>
        <taxon>Pseudomonadati</taxon>
        <taxon>Bacteroidota</taxon>
        <taxon>Chitinophagia</taxon>
        <taxon>Chitinophagales</taxon>
        <taxon>Chitinophagaceae</taxon>
        <taxon>Chitinophaga</taxon>
    </lineage>
</organism>
<dbReference type="PROSITE" id="PS51257">
    <property type="entry name" value="PROKAR_LIPOPROTEIN"/>
    <property type="match status" value="1"/>
</dbReference>
<keyword evidence="2" id="KW-1185">Reference proteome</keyword>
<dbReference type="Proteomes" id="UP000185003">
    <property type="component" value="Unassembled WGS sequence"/>
</dbReference>
<evidence type="ECO:0000313" key="1">
    <source>
        <dbReference type="EMBL" id="SIO40681.1"/>
    </source>
</evidence>
<name>A0A1N6J931_9BACT</name>
<dbReference type="RefSeq" id="WP_074240951.1">
    <property type="nucleotide sequence ID" value="NZ_FSRA01000002.1"/>
</dbReference>
<dbReference type="AlphaFoldDB" id="A0A1N6J931"/>
<proteinExistence type="predicted"/>
<dbReference type="EMBL" id="FSRA01000002">
    <property type="protein sequence ID" value="SIO40681.1"/>
    <property type="molecule type" value="Genomic_DNA"/>
</dbReference>
<dbReference type="STRING" id="536979.SAMN04488055_3750"/>
<reference evidence="2" key="1">
    <citation type="submission" date="2016-11" db="EMBL/GenBank/DDBJ databases">
        <authorList>
            <person name="Varghese N."/>
            <person name="Submissions S."/>
        </authorList>
    </citation>
    <scope>NUCLEOTIDE SEQUENCE [LARGE SCALE GENOMIC DNA]</scope>
    <source>
        <strain evidence="2">DSM 24787</strain>
    </source>
</reference>
<protein>
    <recommendedName>
        <fullName evidence="3">Lipocalin-like domain-containing protein</fullName>
    </recommendedName>
</protein>